<dbReference type="AlphaFoldDB" id="A0A812SBQ2"/>
<name>A0A812SBQ2_9DINO</name>
<dbReference type="Proteomes" id="UP000604046">
    <property type="component" value="Unassembled WGS sequence"/>
</dbReference>
<organism evidence="1 2">
    <name type="scientific">Symbiodinium natans</name>
    <dbReference type="NCBI Taxonomy" id="878477"/>
    <lineage>
        <taxon>Eukaryota</taxon>
        <taxon>Sar</taxon>
        <taxon>Alveolata</taxon>
        <taxon>Dinophyceae</taxon>
        <taxon>Suessiales</taxon>
        <taxon>Symbiodiniaceae</taxon>
        <taxon>Symbiodinium</taxon>
    </lineage>
</organism>
<dbReference type="Gene3D" id="1.25.40.20">
    <property type="entry name" value="Ankyrin repeat-containing domain"/>
    <property type="match status" value="1"/>
</dbReference>
<dbReference type="SUPFAM" id="SSF48403">
    <property type="entry name" value="Ankyrin repeat"/>
    <property type="match status" value="1"/>
</dbReference>
<proteinExistence type="predicted"/>
<evidence type="ECO:0000313" key="2">
    <source>
        <dbReference type="Proteomes" id="UP000604046"/>
    </source>
</evidence>
<gene>
    <name evidence="1" type="ORF">SNAT2548_LOCUS26424</name>
</gene>
<reference evidence="1" key="1">
    <citation type="submission" date="2021-02" db="EMBL/GenBank/DDBJ databases">
        <authorList>
            <person name="Dougan E. K."/>
            <person name="Rhodes N."/>
            <person name="Thang M."/>
            <person name="Chan C."/>
        </authorList>
    </citation>
    <scope>NUCLEOTIDE SEQUENCE</scope>
</reference>
<accession>A0A812SBQ2</accession>
<dbReference type="OrthoDB" id="191483at2759"/>
<comment type="caution">
    <text evidence="1">The sequence shown here is derived from an EMBL/GenBank/DDBJ whole genome shotgun (WGS) entry which is preliminary data.</text>
</comment>
<dbReference type="EMBL" id="CAJNDS010002430">
    <property type="protein sequence ID" value="CAE7470872.1"/>
    <property type="molecule type" value="Genomic_DNA"/>
</dbReference>
<dbReference type="InterPro" id="IPR036770">
    <property type="entry name" value="Ankyrin_rpt-contain_sf"/>
</dbReference>
<sequence length="400" mass="44468">MYSCASLGGVPTPLEQQAFALRDKRPSDVCAPAFPMYVLPIEKLLAMTALRDHEDLLSCGDLVEFHPHLGQVVFVSHQWSSLEHPDPGFKQMCVLQDAVRSLLSSKSQVSVQTNTELIYGRGSQKKEFRDSIPDYIARCHFFFILCPILGHADTNEAMMWELAGHSDLMLRIESAKHQTLTARLTTRLNPPGLGAFSVESDRAKIGEVLQVLIRKRLVSYLKNGDWHGYRYLLNQQSVRLRGLPVEPVRGLVPPSDAKELANSLLGDFFHQNGFSRVEERDSAGWSPLCYAAAGGDPVLVQELLGRKANANDSIKKAKKDAQMPVFHHSPADVLTDWSLPGLKRGCGPTVQVALHPALQSRRVADGRGFLWPVEGSGEVCLMLTERSLVCFLQQNVYRES</sequence>
<protein>
    <submittedName>
        <fullName evidence="1">Uncharacterized protein</fullName>
    </submittedName>
</protein>
<keyword evidence="2" id="KW-1185">Reference proteome</keyword>
<evidence type="ECO:0000313" key="1">
    <source>
        <dbReference type="EMBL" id="CAE7470872.1"/>
    </source>
</evidence>